<comment type="subcellular location">
    <subcellularLocation>
        <location evidence="1">Membrane</location>
        <topology evidence="1">Multi-pass membrane protein</topology>
    </subcellularLocation>
</comment>
<evidence type="ECO:0000256" key="3">
    <source>
        <dbReference type="ARBA" id="ARBA00022989"/>
    </source>
</evidence>
<feature type="transmembrane region" description="Helical" evidence="5">
    <location>
        <begin position="98"/>
        <end position="121"/>
    </location>
</feature>
<name>A0ABX5JAX0_9RHOB</name>
<keyword evidence="3 5" id="KW-1133">Transmembrane helix</keyword>
<dbReference type="Proteomes" id="UP000240800">
    <property type="component" value="Unassembled WGS sequence"/>
</dbReference>
<feature type="transmembrane region" description="Helical" evidence="5">
    <location>
        <begin position="268"/>
        <end position="289"/>
    </location>
</feature>
<dbReference type="EMBL" id="PZZW01000003">
    <property type="protein sequence ID" value="PTM79227.1"/>
    <property type="molecule type" value="Genomic_DNA"/>
</dbReference>
<dbReference type="PANTHER" id="PTHR31310:SF7">
    <property type="entry name" value="PA-PHOSPHATASE RELATED-FAMILY PROTEIN DDB_G0268928"/>
    <property type="match status" value="1"/>
</dbReference>
<feature type="transmembrane region" description="Helical" evidence="5">
    <location>
        <begin position="171"/>
        <end position="190"/>
    </location>
</feature>
<accession>A0ABX5JAX0</accession>
<dbReference type="InterPro" id="IPR026841">
    <property type="entry name" value="Aur1/Ipt1"/>
</dbReference>
<keyword evidence="2 5" id="KW-0812">Transmembrane</keyword>
<evidence type="ECO:0000256" key="2">
    <source>
        <dbReference type="ARBA" id="ARBA00022692"/>
    </source>
</evidence>
<feature type="transmembrane region" description="Helical" evidence="5">
    <location>
        <begin position="20"/>
        <end position="42"/>
    </location>
</feature>
<evidence type="ECO:0000259" key="6">
    <source>
        <dbReference type="Pfam" id="PF14378"/>
    </source>
</evidence>
<sequence length="357" mass="38817">MPDTMPLAAALRHALKVNRWLIALALLEAGSALALSVAYGLPYSNRTFQSMVNLLTVLTPVYLLVLLIWTVAGLALAEPRARPIPRLLQSLRATLGDLPRMASGAVALFSVTFFFSGFTYIKSVIPDAVPFGWDVTLANLDRAIHGGVDAHRLLGPLFDTPLATTAVNAAYHFWFFLLYFFVFVACFTGANPAARQRFLISFPLVWGLGGSLAALVFSSAGPCYYQLVGLGDRFVPLMQKLQTFAETSPVWALDVQAALWVGYNQETAIRGISAFPSMHVASSTLMMLHAFTWRRWAGWLMLGFLGLILVGSVHLGWHYAVDGYAAIALTVAIWAVVGRLLEGRARAPEAASQPAAM</sequence>
<comment type="caution">
    <text evidence="7">The sequence shown here is derived from an EMBL/GenBank/DDBJ whole genome shotgun (WGS) entry which is preliminary data.</text>
</comment>
<feature type="transmembrane region" description="Helical" evidence="5">
    <location>
        <begin position="54"/>
        <end position="77"/>
    </location>
</feature>
<dbReference type="Pfam" id="PF14378">
    <property type="entry name" value="PAP2_3"/>
    <property type="match status" value="1"/>
</dbReference>
<proteinExistence type="predicted"/>
<evidence type="ECO:0000256" key="1">
    <source>
        <dbReference type="ARBA" id="ARBA00004141"/>
    </source>
</evidence>
<keyword evidence="4 5" id="KW-0472">Membrane</keyword>
<dbReference type="RefSeq" id="WP_069330756.1">
    <property type="nucleotide sequence ID" value="NZ_MABH01000055.1"/>
</dbReference>
<feature type="transmembrane region" description="Helical" evidence="5">
    <location>
        <begin position="323"/>
        <end position="341"/>
    </location>
</feature>
<feature type="transmembrane region" description="Helical" evidence="5">
    <location>
        <begin position="202"/>
        <end position="227"/>
    </location>
</feature>
<feature type="domain" description="Inositolphosphotransferase Aur1/Ipt1" evidence="6">
    <location>
        <begin position="137"/>
        <end position="335"/>
    </location>
</feature>
<evidence type="ECO:0000256" key="4">
    <source>
        <dbReference type="ARBA" id="ARBA00023136"/>
    </source>
</evidence>
<dbReference type="InterPro" id="IPR052185">
    <property type="entry name" value="IPC_Synthase-Related"/>
</dbReference>
<evidence type="ECO:0000313" key="7">
    <source>
        <dbReference type="EMBL" id="PTM79227.1"/>
    </source>
</evidence>
<reference evidence="7 8" key="1">
    <citation type="submission" date="2018-04" db="EMBL/GenBank/DDBJ databases">
        <title>Genomic Encyclopedia of Type Strains, Phase III (KMG-III): the genomes of soil and plant-associated and newly described type strains.</title>
        <authorList>
            <person name="Whitman W."/>
        </authorList>
    </citation>
    <scope>NUCLEOTIDE SEQUENCE [LARGE SCALE GENOMIC DNA]</scope>
    <source>
        <strain evidence="7 8">JA192</strain>
    </source>
</reference>
<keyword evidence="8" id="KW-1185">Reference proteome</keyword>
<organism evidence="7 8">
    <name type="scientific">Cereibacter johrii</name>
    <dbReference type="NCBI Taxonomy" id="445629"/>
    <lineage>
        <taxon>Bacteria</taxon>
        <taxon>Pseudomonadati</taxon>
        <taxon>Pseudomonadota</taxon>
        <taxon>Alphaproteobacteria</taxon>
        <taxon>Rhodobacterales</taxon>
        <taxon>Paracoccaceae</taxon>
        <taxon>Cereibacter</taxon>
    </lineage>
</organism>
<evidence type="ECO:0000256" key="5">
    <source>
        <dbReference type="SAM" id="Phobius"/>
    </source>
</evidence>
<gene>
    <name evidence="7" type="ORF">C8J29_103326</name>
</gene>
<evidence type="ECO:0000313" key="8">
    <source>
        <dbReference type="Proteomes" id="UP000240800"/>
    </source>
</evidence>
<protein>
    <submittedName>
        <fullName evidence="7">PAP2 superfamily protein</fullName>
    </submittedName>
</protein>
<dbReference type="PANTHER" id="PTHR31310">
    <property type="match status" value="1"/>
</dbReference>
<feature type="transmembrane region" description="Helical" evidence="5">
    <location>
        <begin position="296"/>
        <end position="317"/>
    </location>
</feature>